<reference evidence="5 8" key="2">
    <citation type="submission" date="2018-07" db="EMBL/GenBank/DDBJ databases">
        <title>Genomic Encyclopedia of Archaeal and Bacterial Type Strains, Phase II (KMG-II): from individual species to whole genera.</title>
        <authorList>
            <person name="Goeker M."/>
        </authorList>
    </citation>
    <scope>NUCLEOTIDE SEQUENCE [LARGE SCALE GENOMIC DNA]</scope>
    <source>
        <strain evidence="5 8">JA575</strain>
    </source>
</reference>
<keyword evidence="2" id="KW-0472">Membrane</keyword>
<protein>
    <submittedName>
        <fullName evidence="6">Membrane fusion protein (Multidrug efflux system)</fullName>
    </submittedName>
</protein>
<dbReference type="PANTHER" id="PTHR30386">
    <property type="entry name" value="MEMBRANE FUSION SUBUNIT OF EMRAB-TOLC MULTIDRUG EFFLUX PUMP"/>
    <property type="match status" value="1"/>
</dbReference>
<gene>
    <name evidence="5" type="ORF">BJ125_11525</name>
    <name evidence="6" type="ORF">SAMN05892882_11525</name>
</gene>
<dbReference type="Pfam" id="PF25954">
    <property type="entry name" value="Beta-barrel_RND_2"/>
    <property type="match status" value="1"/>
</dbReference>
<dbReference type="Pfam" id="PF25917">
    <property type="entry name" value="BSH_RND"/>
    <property type="match status" value="1"/>
</dbReference>
<evidence type="ECO:0000259" key="3">
    <source>
        <dbReference type="Pfam" id="PF25917"/>
    </source>
</evidence>
<accession>A0A336JQA9</accession>
<keyword evidence="2" id="KW-1133">Transmembrane helix</keyword>
<dbReference type="Proteomes" id="UP000256343">
    <property type="component" value="Unassembled WGS sequence"/>
</dbReference>
<keyword evidence="8" id="KW-1185">Reference proteome</keyword>
<evidence type="ECO:0000313" key="5">
    <source>
        <dbReference type="EMBL" id="RED31264.1"/>
    </source>
</evidence>
<feature type="domain" description="CusB-like beta-barrel" evidence="4">
    <location>
        <begin position="291"/>
        <end position="333"/>
    </location>
</feature>
<evidence type="ECO:0000313" key="8">
    <source>
        <dbReference type="Proteomes" id="UP000256343"/>
    </source>
</evidence>
<proteinExistence type="predicted"/>
<feature type="transmembrane region" description="Helical" evidence="2">
    <location>
        <begin position="60"/>
        <end position="78"/>
    </location>
</feature>
<comment type="subcellular location">
    <subcellularLocation>
        <location evidence="1">Cell envelope</location>
    </subcellularLocation>
</comment>
<evidence type="ECO:0000256" key="2">
    <source>
        <dbReference type="SAM" id="Phobius"/>
    </source>
</evidence>
<dbReference type="PANTHER" id="PTHR30386:SF19">
    <property type="entry name" value="MULTIDRUG EXPORT PROTEIN EMRA-RELATED"/>
    <property type="match status" value="1"/>
</dbReference>
<dbReference type="SUPFAM" id="SSF111369">
    <property type="entry name" value="HlyD-like secretion proteins"/>
    <property type="match status" value="2"/>
</dbReference>
<sequence length="412" mass="43951">MARSNTTATVKNDDGRSAMAEPALKLPIEQKTPLADPVVAASGGPRRDLGGTLRRYRRPLLLVVLPLVALIGGITFYLEGGRYVTTDDAYVGAQKVLITPDVAGKIVEVTVKEGQHVEPGDELFQIDPVPFRLAVAQAQAKLADAKTSHANLVANVKLYGQTVELVNAGIALKQRDVERKTSLVQSRAGSQLDLDNSTAALVTAQAQLQLVKQQQSTALNQLLGDPELPLEKFPAYAQAKAALDDAERNLNLSTVRAPMNGTATQVDNIQLGRFVAAGTPVFSVIDTSRPWVDANPKESDFTYVAVGQKVTLDVDAFPDHPFKGRVTSLSPGTGAQFAVLPPQNATGNFVKVVQRVPLRIAFDDGDAMVRRLKAGMSVNVSIDTNHRRSLAGLLGFGPARAAQPDIDAGEAK</sequence>
<dbReference type="GO" id="GO:0055085">
    <property type="term" value="P:transmembrane transport"/>
    <property type="evidence" value="ECO:0007669"/>
    <property type="project" value="InterPro"/>
</dbReference>
<dbReference type="Gene3D" id="2.40.50.100">
    <property type="match status" value="1"/>
</dbReference>
<name>A0A336JQA9_9BRAD</name>
<evidence type="ECO:0000256" key="1">
    <source>
        <dbReference type="ARBA" id="ARBA00004196"/>
    </source>
</evidence>
<dbReference type="InterPro" id="IPR050739">
    <property type="entry name" value="MFP"/>
</dbReference>
<dbReference type="EMBL" id="QRDT01000015">
    <property type="protein sequence ID" value="RED31264.1"/>
    <property type="molecule type" value="Genomic_DNA"/>
</dbReference>
<dbReference type="InterPro" id="IPR058792">
    <property type="entry name" value="Beta-barrel_RND_2"/>
</dbReference>
<dbReference type="AlphaFoldDB" id="A0A336JQA9"/>
<feature type="domain" description="Multidrug resistance protein MdtA-like barrel-sandwich hybrid" evidence="3">
    <location>
        <begin position="95"/>
        <end position="286"/>
    </location>
</feature>
<dbReference type="InterPro" id="IPR058625">
    <property type="entry name" value="MdtA-like_BSH"/>
</dbReference>
<evidence type="ECO:0000313" key="6">
    <source>
        <dbReference type="EMBL" id="SSW91917.1"/>
    </source>
</evidence>
<organism evidence="6 7">
    <name type="scientific">Rhodopseudomonas pentothenatexigens</name>
    <dbReference type="NCBI Taxonomy" id="999699"/>
    <lineage>
        <taxon>Bacteria</taxon>
        <taxon>Pseudomonadati</taxon>
        <taxon>Pseudomonadota</taxon>
        <taxon>Alphaproteobacteria</taxon>
        <taxon>Hyphomicrobiales</taxon>
        <taxon>Nitrobacteraceae</taxon>
        <taxon>Rhodopseudomonas</taxon>
    </lineage>
</organism>
<dbReference type="EMBL" id="UFQQ01000015">
    <property type="protein sequence ID" value="SSW91917.1"/>
    <property type="molecule type" value="Genomic_DNA"/>
</dbReference>
<evidence type="ECO:0000313" key="7">
    <source>
        <dbReference type="Proteomes" id="UP000252631"/>
    </source>
</evidence>
<keyword evidence="2" id="KW-0812">Transmembrane</keyword>
<dbReference type="GO" id="GO:0030313">
    <property type="term" value="C:cell envelope"/>
    <property type="evidence" value="ECO:0007669"/>
    <property type="project" value="UniProtKB-SubCell"/>
</dbReference>
<dbReference type="Proteomes" id="UP000252631">
    <property type="component" value="Unassembled WGS sequence"/>
</dbReference>
<evidence type="ECO:0000259" key="4">
    <source>
        <dbReference type="Pfam" id="PF25954"/>
    </source>
</evidence>
<reference evidence="6 7" key="1">
    <citation type="submission" date="2017-08" db="EMBL/GenBank/DDBJ databases">
        <authorList>
            <person name="de Groot N.N."/>
        </authorList>
    </citation>
    <scope>NUCLEOTIDE SEQUENCE [LARGE SCALE GENOMIC DNA]</scope>
    <source>
        <strain evidence="6 7">JA575</strain>
    </source>
</reference>
<dbReference type="Gene3D" id="2.40.30.170">
    <property type="match status" value="1"/>
</dbReference>